<dbReference type="AlphaFoldDB" id="A0A5C3LUW5"/>
<evidence type="ECO:0000256" key="1">
    <source>
        <dbReference type="SAM" id="MobiDB-lite"/>
    </source>
</evidence>
<dbReference type="OrthoDB" id="3247681at2759"/>
<feature type="compositionally biased region" description="Acidic residues" evidence="1">
    <location>
        <begin position="374"/>
        <end position="386"/>
    </location>
</feature>
<dbReference type="STRING" id="68775.A0A5C3LUW5"/>
<feature type="region of interest" description="Disordered" evidence="1">
    <location>
        <begin position="305"/>
        <end position="386"/>
    </location>
</feature>
<reference evidence="2 3" key="1">
    <citation type="journal article" date="2019" name="Nat. Ecol. Evol.">
        <title>Megaphylogeny resolves global patterns of mushroom evolution.</title>
        <authorList>
            <person name="Varga T."/>
            <person name="Krizsan K."/>
            <person name="Foldi C."/>
            <person name="Dima B."/>
            <person name="Sanchez-Garcia M."/>
            <person name="Sanchez-Ramirez S."/>
            <person name="Szollosi G.J."/>
            <person name="Szarkandi J.G."/>
            <person name="Papp V."/>
            <person name="Albert L."/>
            <person name="Andreopoulos W."/>
            <person name="Angelini C."/>
            <person name="Antonin V."/>
            <person name="Barry K.W."/>
            <person name="Bougher N.L."/>
            <person name="Buchanan P."/>
            <person name="Buyck B."/>
            <person name="Bense V."/>
            <person name="Catcheside P."/>
            <person name="Chovatia M."/>
            <person name="Cooper J."/>
            <person name="Damon W."/>
            <person name="Desjardin D."/>
            <person name="Finy P."/>
            <person name="Geml J."/>
            <person name="Haridas S."/>
            <person name="Hughes K."/>
            <person name="Justo A."/>
            <person name="Karasinski D."/>
            <person name="Kautmanova I."/>
            <person name="Kiss B."/>
            <person name="Kocsube S."/>
            <person name="Kotiranta H."/>
            <person name="LaButti K.M."/>
            <person name="Lechner B.E."/>
            <person name="Liimatainen K."/>
            <person name="Lipzen A."/>
            <person name="Lukacs Z."/>
            <person name="Mihaltcheva S."/>
            <person name="Morgado L.N."/>
            <person name="Niskanen T."/>
            <person name="Noordeloos M.E."/>
            <person name="Ohm R.A."/>
            <person name="Ortiz-Santana B."/>
            <person name="Ovrebo C."/>
            <person name="Racz N."/>
            <person name="Riley R."/>
            <person name="Savchenko A."/>
            <person name="Shiryaev A."/>
            <person name="Soop K."/>
            <person name="Spirin V."/>
            <person name="Szebenyi C."/>
            <person name="Tomsovsky M."/>
            <person name="Tulloss R.E."/>
            <person name="Uehling J."/>
            <person name="Grigoriev I.V."/>
            <person name="Vagvolgyi C."/>
            <person name="Papp T."/>
            <person name="Martin F.M."/>
            <person name="Miettinen O."/>
            <person name="Hibbett D.S."/>
            <person name="Nagy L.G."/>
        </authorList>
    </citation>
    <scope>NUCLEOTIDE SEQUENCE [LARGE SCALE GENOMIC DNA]</scope>
    <source>
        <strain evidence="2 3">CBS 166.37</strain>
    </source>
</reference>
<protein>
    <submittedName>
        <fullName evidence="2">Uncharacterized protein</fullName>
    </submittedName>
</protein>
<dbReference type="EMBL" id="ML213613">
    <property type="protein sequence ID" value="TFK36612.1"/>
    <property type="molecule type" value="Genomic_DNA"/>
</dbReference>
<accession>A0A5C3LUW5</accession>
<proteinExistence type="predicted"/>
<name>A0A5C3LUW5_9AGAR</name>
<sequence>MADENALANHVDEPSTHASRNPTKDIIPARKNVMQRSAEKKASDATRHAMKKEMTTQLEDEVDAFKVYQRDLVKSLANKYSLKEEKACHLLSSTLPTKALHKSNLQNAKVSHLSKELNAGHEPGEQYSMAEICNRLEVEGIHGSDGEALDDKALLEELKQLHALRKTGARASDRVAMVDYNASLSCIESEMGNLFEHCGAVGFAFFTQGHVHDAIAPGWLDSEGTLSFLTNTLCNTAYEPTNYGIELRGWPEGIVFQSPSKITAIEEVRSLCDALKCGECKWIKLSKQQREVHAKKLEEQLASGMIQVKKRKERSDKGKAQRPNKSNKQQREESEGESNSREGSCPRQKKKTCRRNVKDSVAVQIPPMPKSTEFVDESEEDNEEPF</sequence>
<keyword evidence="3" id="KW-1185">Reference proteome</keyword>
<evidence type="ECO:0000313" key="3">
    <source>
        <dbReference type="Proteomes" id="UP000308652"/>
    </source>
</evidence>
<dbReference type="Proteomes" id="UP000308652">
    <property type="component" value="Unassembled WGS sequence"/>
</dbReference>
<feature type="region of interest" description="Disordered" evidence="1">
    <location>
        <begin position="1"/>
        <end position="27"/>
    </location>
</feature>
<gene>
    <name evidence="2" type="ORF">BDQ12DRAFT_725072</name>
</gene>
<organism evidence="2 3">
    <name type="scientific">Crucibulum laeve</name>
    <dbReference type="NCBI Taxonomy" id="68775"/>
    <lineage>
        <taxon>Eukaryota</taxon>
        <taxon>Fungi</taxon>
        <taxon>Dikarya</taxon>
        <taxon>Basidiomycota</taxon>
        <taxon>Agaricomycotina</taxon>
        <taxon>Agaricomycetes</taxon>
        <taxon>Agaricomycetidae</taxon>
        <taxon>Agaricales</taxon>
        <taxon>Agaricineae</taxon>
        <taxon>Nidulariaceae</taxon>
        <taxon>Crucibulum</taxon>
    </lineage>
</organism>
<evidence type="ECO:0000313" key="2">
    <source>
        <dbReference type="EMBL" id="TFK36612.1"/>
    </source>
</evidence>